<dbReference type="SUPFAM" id="SSF50729">
    <property type="entry name" value="PH domain-like"/>
    <property type="match status" value="2"/>
</dbReference>
<comment type="caution">
    <text evidence="2">The sequence shown here is derived from an EMBL/GenBank/DDBJ whole genome shotgun (WGS) entry which is preliminary data.</text>
</comment>
<feature type="non-terminal residue" evidence="2">
    <location>
        <position position="1"/>
    </location>
</feature>
<reference evidence="2" key="1">
    <citation type="submission" date="2020-07" db="EMBL/GenBank/DDBJ databases">
        <authorList>
            <person name="Nieuwenhuis M."/>
            <person name="Van De Peppel L.J.J."/>
        </authorList>
    </citation>
    <scope>NUCLEOTIDE SEQUENCE</scope>
    <source>
        <strain evidence="2">AP01</strain>
        <tissue evidence="2">Mycelium</tissue>
    </source>
</reference>
<dbReference type="AlphaFoldDB" id="A0A9P7FSI9"/>
<sequence>PTEQVKELRSDSEARYYREQCQVAQEYEHRWLTIVYILDGAQKMLHLIASSQDILRMWDKALRELRVGLGETTDRVAVDAPASLGSTLSASIKRKIQGVKDATRIGSSMYPERQGFTPITSPASPLDADSDEDGADVTVPQVLKEGTLMTKVSAKKHKRAVFRLDPDIGQIIWEGKKHRI</sequence>
<dbReference type="InterPro" id="IPR011993">
    <property type="entry name" value="PH-like_dom_sf"/>
</dbReference>
<organism evidence="2 3">
    <name type="scientific">Asterophora parasitica</name>
    <dbReference type="NCBI Taxonomy" id="117018"/>
    <lineage>
        <taxon>Eukaryota</taxon>
        <taxon>Fungi</taxon>
        <taxon>Dikarya</taxon>
        <taxon>Basidiomycota</taxon>
        <taxon>Agaricomycotina</taxon>
        <taxon>Agaricomycetes</taxon>
        <taxon>Agaricomycetidae</taxon>
        <taxon>Agaricales</taxon>
        <taxon>Tricholomatineae</taxon>
        <taxon>Lyophyllaceae</taxon>
        <taxon>Asterophora</taxon>
    </lineage>
</organism>
<evidence type="ECO:0000313" key="2">
    <source>
        <dbReference type="EMBL" id="KAG5634342.1"/>
    </source>
</evidence>
<reference evidence="2" key="2">
    <citation type="submission" date="2021-10" db="EMBL/GenBank/DDBJ databases">
        <title>Phylogenomics reveals ancestral predisposition of the termite-cultivated fungus Termitomyces towards a domesticated lifestyle.</title>
        <authorList>
            <person name="Auxier B."/>
            <person name="Grum-Grzhimaylo A."/>
            <person name="Cardenas M.E."/>
            <person name="Lodge J.D."/>
            <person name="Laessoe T."/>
            <person name="Pedersen O."/>
            <person name="Smith M.E."/>
            <person name="Kuyper T.W."/>
            <person name="Franco-Molano E.A."/>
            <person name="Baroni T.J."/>
            <person name="Aanen D.K."/>
        </authorList>
    </citation>
    <scope>NUCLEOTIDE SEQUENCE</scope>
    <source>
        <strain evidence="2">AP01</strain>
        <tissue evidence="2">Mycelium</tissue>
    </source>
</reference>
<proteinExistence type="predicted"/>
<accession>A0A9P7FSI9</accession>
<feature type="region of interest" description="Disordered" evidence="1">
    <location>
        <begin position="111"/>
        <end position="134"/>
    </location>
</feature>
<name>A0A9P7FSI9_9AGAR</name>
<protein>
    <recommendedName>
        <fullName evidence="4">PH domain-containing protein</fullName>
    </recommendedName>
</protein>
<feature type="non-terminal residue" evidence="2">
    <location>
        <position position="180"/>
    </location>
</feature>
<dbReference type="EMBL" id="JABCKV010003847">
    <property type="protein sequence ID" value="KAG5634342.1"/>
    <property type="molecule type" value="Genomic_DNA"/>
</dbReference>
<evidence type="ECO:0008006" key="4">
    <source>
        <dbReference type="Google" id="ProtNLM"/>
    </source>
</evidence>
<dbReference type="Proteomes" id="UP000775547">
    <property type="component" value="Unassembled WGS sequence"/>
</dbReference>
<dbReference type="OrthoDB" id="3068040at2759"/>
<dbReference type="Gene3D" id="2.30.29.30">
    <property type="entry name" value="Pleckstrin-homology domain (PH domain)/Phosphotyrosine-binding domain (PTB)"/>
    <property type="match status" value="1"/>
</dbReference>
<gene>
    <name evidence="2" type="ORF">DXG03_005967</name>
</gene>
<keyword evidence="3" id="KW-1185">Reference proteome</keyword>
<evidence type="ECO:0000256" key="1">
    <source>
        <dbReference type="SAM" id="MobiDB-lite"/>
    </source>
</evidence>
<evidence type="ECO:0000313" key="3">
    <source>
        <dbReference type="Proteomes" id="UP000775547"/>
    </source>
</evidence>